<dbReference type="InterPro" id="IPR045073">
    <property type="entry name" value="Omega/Tau-like"/>
</dbReference>
<dbReference type="InterPro" id="IPR004045">
    <property type="entry name" value="Glutathione_S-Trfase_N"/>
</dbReference>
<dbReference type="CDD" id="cd03058">
    <property type="entry name" value="GST_N_Tau"/>
    <property type="match status" value="1"/>
</dbReference>
<dbReference type="Gramene" id="PSS26522">
    <property type="protein sequence ID" value="PSS26522"/>
    <property type="gene ID" value="CEY00_Acc07818"/>
</dbReference>
<dbReference type="FunFam" id="3.40.30.10:FF:000014">
    <property type="entry name" value="Tau class glutathione S-transferase"/>
    <property type="match status" value="1"/>
</dbReference>
<dbReference type="InterPro" id="IPR010987">
    <property type="entry name" value="Glutathione-S-Trfase_C-like"/>
</dbReference>
<evidence type="ECO:0000256" key="2">
    <source>
        <dbReference type="ARBA" id="ARBA00012452"/>
    </source>
</evidence>
<evidence type="ECO:0000256" key="5">
    <source>
        <dbReference type="ARBA" id="ARBA00071370"/>
    </source>
</evidence>
<dbReference type="InParanoid" id="A0A2R6RD74"/>
<comment type="similarity">
    <text evidence="1">Belongs to the GST superfamily. HSP26 family.</text>
</comment>
<evidence type="ECO:0000313" key="9">
    <source>
        <dbReference type="Proteomes" id="UP000241394"/>
    </source>
</evidence>
<dbReference type="AlphaFoldDB" id="A0A2R6RD74"/>
<dbReference type="PROSITE" id="PS50404">
    <property type="entry name" value="GST_NTER"/>
    <property type="match status" value="1"/>
</dbReference>
<gene>
    <name evidence="8" type="ORF">CEY00_Acc07818</name>
</gene>
<dbReference type="InterPro" id="IPR036249">
    <property type="entry name" value="Thioredoxin-like_sf"/>
</dbReference>
<dbReference type="EC" id="2.5.1.18" evidence="2"/>
<dbReference type="SUPFAM" id="SSF52833">
    <property type="entry name" value="Thioredoxin-like"/>
    <property type="match status" value="1"/>
</dbReference>
<evidence type="ECO:0000313" key="8">
    <source>
        <dbReference type="EMBL" id="PSS26522.1"/>
    </source>
</evidence>
<feature type="domain" description="GST N-terminal" evidence="6">
    <location>
        <begin position="5"/>
        <end position="84"/>
    </location>
</feature>
<evidence type="ECO:0000256" key="3">
    <source>
        <dbReference type="ARBA" id="ARBA00022679"/>
    </source>
</evidence>
<dbReference type="Proteomes" id="UP000241394">
    <property type="component" value="Chromosome LG7"/>
</dbReference>
<dbReference type="OMA" id="FHAWMEN"/>
<protein>
    <recommendedName>
        <fullName evidence="5">Probable glutathione S-transferase</fullName>
        <ecNumber evidence="2">2.5.1.18</ecNumber>
    </recommendedName>
</protein>
<dbReference type="SFLD" id="SFLDG01152">
    <property type="entry name" value="Main.3:_Omega-_and_Tau-like"/>
    <property type="match status" value="1"/>
</dbReference>
<dbReference type="Gene3D" id="1.20.1050.10">
    <property type="match status" value="1"/>
</dbReference>
<evidence type="ECO:0000259" key="7">
    <source>
        <dbReference type="PROSITE" id="PS50405"/>
    </source>
</evidence>
<comment type="caution">
    <text evidence="8">The sequence shown here is derived from an EMBL/GenBank/DDBJ whole genome shotgun (WGS) entry which is preliminary data.</text>
</comment>
<dbReference type="SFLD" id="SFLDS00019">
    <property type="entry name" value="Glutathione_Transferase_(cytos"/>
    <property type="match status" value="1"/>
</dbReference>
<accession>A0A2R6RD74</accession>
<keyword evidence="9" id="KW-1185">Reference proteome</keyword>
<dbReference type="InterPro" id="IPR040079">
    <property type="entry name" value="Glutathione_S-Trfase"/>
</dbReference>
<keyword evidence="3 8" id="KW-0808">Transferase</keyword>
<dbReference type="GO" id="GO:0005737">
    <property type="term" value="C:cytoplasm"/>
    <property type="evidence" value="ECO:0007669"/>
    <property type="project" value="TreeGrafter"/>
</dbReference>
<evidence type="ECO:0000259" key="6">
    <source>
        <dbReference type="PROSITE" id="PS50404"/>
    </source>
</evidence>
<dbReference type="Gene3D" id="3.40.30.10">
    <property type="entry name" value="Glutaredoxin"/>
    <property type="match status" value="1"/>
</dbReference>
<feature type="domain" description="GST C-terminal" evidence="7">
    <location>
        <begin position="89"/>
        <end position="211"/>
    </location>
</feature>
<dbReference type="GO" id="GO:0006749">
    <property type="term" value="P:glutathione metabolic process"/>
    <property type="evidence" value="ECO:0007669"/>
    <property type="project" value="InterPro"/>
</dbReference>
<dbReference type="PANTHER" id="PTHR11260:SF676">
    <property type="entry name" value="GLUTATHIONE S-TRANSFERASE U8"/>
    <property type="match status" value="1"/>
</dbReference>
<dbReference type="SUPFAM" id="SSF47616">
    <property type="entry name" value="GST C-terminal domain-like"/>
    <property type="match status" value="1"/>
</dbReference>
<proteinExistence type="inferred from homology"/>
<dbReference type="FunFam" id="1.20.1050.10:FF:000012">
    <property type="entry name" value="Tau class glutathione S-transferase"/>
    <property type="match status" value="1"/>
</dbReference>
<dbReference type="GO" id="GO:0004364">
    <property type="term" value="F:glutathione transferase activity"/>
    <property type="evidence" value="ECO:0007669"/>
    <property type="project" value="UniProtKB-EC"/>
</dbReference>
<dbReference type="OrthoDB" id="202840at2759"/>
<dbReference type="PANTHER" id="PTHR11260">
    <property type="entry name" value="GLUTATHIONE S-TRANSFERASE, GST, SUPERFAMILY, GST DOMAIN CONTAINING"/>
    <property type="match status" value="1"/>
</dbReference>
<dbReference type="STRING" id="1590841.A0A2R6RD74"/>
<dbReference type="InterPro" id="IPR036282">
    <property type="entry name" value="Glutathione-S-Trfase_C_sf"/>
</dbReference>
<dbReference type="InterPro" id="IPR004046">
    <property type="entry name" value="GST_C"/>
</dbReference>
<evidence type="ECO:0000256" key="1">
    <source>
        <dbReference type="ARBA" id="ARBA00009929"/>
    </source>
</evidence>
<sequence>MSNVQEVKLLGAWPSPFVQRIKWALNLKGVEYEYLEQDLINKGTFLVQCNPVHKKVPVLIHNDRPIAESLIILEYLDETWKNCPLLPQDPYQRAMARFWAKFVEDKFTEPIRQVLFVDGENQEKEVKKAKDALETLEGELKGKKFFGGESVGFVDIVLGFISIWLEVIEEVACVKVFDSQKCPSLAKWMEDFLEIKEIKENLPERENLVYFYKIGQFKLAMAAKK</sequence>
<dbReference type="Pfam" id="PF00043">
    <property type="entry name" value="GST_C"/>
    <property type="match status" value="1"/>
</dbReference>
<evidence type="ECO:0000256" key="4">
    <source>
        <dbReference type="ARBA" id="ARBA00047960"/>
    </source>
</evidence>
<name>A0A2R6RD74_ACTCC</name>
<dbReference type="InterPro" id="IPR045074">
    <property type="entry name" value="GST_C_Tau"/>
</dbReference>
<dbReference type="EMBL" id="NKQK01000007">
    <property type="protein sequence ID" value="PSS26522.1"/>
    <property type="molecule type" value="Genomic_DNA"/>
</dbReference>
<dbReference type="PROSITE" id="PS50405">
    <property type="entry name" value="GST_CTER"/>
    <property type="match status" value="1"/>
</dbReference>
<dbReference type="SFLD" id="SFLDG00358">
    <property type="entry name" value="Main_(cytGST)"/>
    <property type="match status" value="1"/>
</dbReference>
<organism evidence="8 9">
    <name type="scientific">Actinidia chinensis var. chinensis</name>
    <name type="common">Chinese soft-hair kiwi</name>
    <dbReference type="NCBI Taxonomy" id="1590841"/>
    <lineage>
        <taxon>Eukaryota</taxon>
        <taxon>Viridiplantae</taxon>
        <taxon>Streptophyta</taxon>
        <taxon>Embryophyta</taxon>
        <taxon>Tracheophyta</taxon>
        <taxon>Spermatophyta</taxon>
        <taxon>Magnoliopsida</taxon>
        <taxon>eudicotyledons</taxon>
        <taxon>Gunneridae</taxon>
        <taxon>Pentapetalae</taxon>
        <taxon>asterids</taxon>
        <taxon>Ericales</taxon>
        <taxon>Actinidiaceae</taxon>
        <taxon>Actinidia</taxon>
    </lineage>
</organism>
<comment type="catalytic activity">
    <reaction evidence="4">
        <text>RX + glutathione = an S-substituted glutathione + a halide anion + H(+)</text>
        <dbReference type="Rhea" id="RHEA:16437"/>
        <dbReference type="ChEBI" id="CHEBI:15378"/>
        <dbReference type="ChEBI" id="CHEBI:16042"/>
        <dbReference type="ChEBI" id="CHEBI:17792"/>
        <dbReference type="ChEBI" id="CHEBI:57925"/>
        <dbReference type="ChEBI" id="CHEBI:90779"/>
        <dbReference type="EC" id="2.5.1.18"/>
    </reaction>
</comment>
<dbReference type="CDD" id="cd03185">
    <property type="entry name" value="GST_C_Tau"/>
    <property type="match status" value="1"/>
</dbReference>
<reference evidence="8 9" key="1">
    <citation type="submission" date="2017-07" db="EMBL/GenBank/DDBJ databases">
        <title>An improved, manually edited Actinidia chinensis var. chinensis (kiwifruit) genome highlights the challenges associated with draft genomes and gene prediction in plants.</title>
        <authorList>
            <person name="Pilkington S."/>
            <person name="Crowhurst R."/>
            <person name="Hilario E."/>
            <person name="Nardozza S."/>
            <person name="Fraser L."/>
            <person name="Peng Y."/>
            <person name="Gunaseelan K."/>
            <person name="Simpson R."/>
            <person name="Tahir J."/>
            <person name="Deroles S."/>
            <person name="Templeton K."/>
            <person name="Luo Z."/>
            <person name="Davy M."/>
            <person name="Cheng C."/>
            <person name="Mcneilage M."/>
            <person name="Scaglione D."/>
            <person name="Liu Y."/>
            <person name="Zhang Q."/>
            <person name="Datson P."/>
            <person name="De Silva N."/>
            <person name="Gardiner S."/>
            <person name="Bassett H."/>
            <person name="Chagne D."/>
            <person name="Mccallum J."/>
            <person name="Dzierzon H."/>
            <person name="Deng C."/>
            <person name="Wang Y.-Y."/>
            <person name="Barron N."/>
            <person name="Manako K."/>
            <person name="Bowen J."/>
            <person name="Foster T."/>
            <person name="Erridge Z."/>
            <person name="Tiffin H."/>
            <person name="Waite C."/>
            <person name="Davies K."/>
            <person name="Grierson E."/>
            <person name="Laing W."/>
            <person name="Kirk R."/>
            <person name="Chen X."/>
            <person name="Wood M."/>
            <person name="Montefiori M."/>
            <person name="Brummell D."/>
            <person name="Schwinn K."/>
            <person name="Catanach A."/>
            <person name="Fullerton C."/>
            <person name="Li D."/>
            <person name="Meiyalaghan S."/>
            <person name="Nieuwenhuizen N."/>
            <person name="Read N."/>
            <person name="Prakash R."/>
            <person name="Hunter D."/>
            <person name="Zhang H."/>
            <person name="Mckenzie M."/>
            <person name="Knabel M."/>
            <person name="Harris A."/>
            <person name="Allan A."/>
            <person name="Chen A."/>
            <person name="Janssen B."/>
            <person name="Plunkett B."/>
            <person name="Dwamena C."/>
            <person name="Voogd C."/>
            <person name="Leif D."/>
            <person name="Lafferty D."/>
            <person name="Souleyre E."/>
            <person name="Varkonyi-Gasic E."/>
            <person name="Gambi F."/>
            <person name="Hanley J."/>
            <person name="Yao J.-L."/>
            <person name="Cheung J."/>
            <person name="David K."/>
            <person name="Warren B."/>
            <person name="Marsh K."/>
            <person name="Snowden K."/>
            <person name="Lin-Wang K."/>
            <person name="Brian L."/>
            <person name="Martinez-Sanchez M."/>
            <person name="Wang M."/>
            <person name="Ileperuma N."/>
            <person name="Macnee N."/>
            <person name="Campin R."/>
            <person name="Mcatee P."/>
            <person name="Drummond R."/>
            <person name="Espley R."/>
            <person name="Ireland H."/>
            <person name="Wu R."/>
            <person name="Atkinson R."/>
            <person name="Karunairetnam S."/>
            <person name="Bulley S."/>
            <person name="Chunkath S."/>
            <person name="Hanley Z."/>
            <person name="Storey R."/>
            <person name="Thrimawithana A."/>
            <person name="Thomson S."/>
            <person name="David C."/>
            <person name="Testolin R."/>
        </authorList>
    </citation>
    <scope>NUCLEOTIDE SEQUENCE [LARGE SCALE GENOMIC DNA]</scope>
    <source>
        <strain evidence="9">cv. Red5</strain>
        <tissue evidence="8">Young leaf</tissue>
    </source>
</reference>
<reference evidence="9" key="2">
    <citation type="journal article" date="2018" name="BMC Genomics">
        <title>A manually annotated Actinidia chinensis var. chinensis (kiwifruit) genome highlights the challenges associated with draft genomes and gene prediction in plants.</title>
        <authorList>
            <person name="Pilkington S.M."/>
            <person name="Crowhurst R."/>
            <person name="Hilario E."/>
            <person name="Nardozza S."/>
            <person name="Fraser L."/>
            <person name="Peng Y."/>
            <person name="Gunaseelan K."/>
            <person name="Simpson R."/>
            <person name="Tahir J."/>
            <person name="Deroles S.C."/>
            <person name="Templeton K."/>
            <person name="Luo Z."/>
            <person name="Davy M."/>
            <person name="Cheng C."/>
            <person name="McNeilage M."/>
            <person name="Scaglione D."/>
            <person name="Liu Y."/>
            <person name="Zhang Q."/>
            <person name="Datson P."/>
            <person name="De Silva N."/>
            <person name="Gardiner S.E."/>
            <person name="Bassett H."/>
            <person name="Chagne D."/>
            <person name="McCallum J."/>
            <person name="Dzierzon H."/>
            <person name="Deng C."/>
            <person name="Wang Y.Y."/>
            <person name="Barron L."/>
            <person name="Manako K."/>
            <person name="Bowen J."/>
            <person name="Foster T.M."/>
            <person name="Erridge Z.A."/>
            <person name="Tiffin H."/>
            <person name="Waite C.N."/>
            <person name="Davies K.M."/>
            <person name="Grierson E.P."/>
            <person name="Laing W.A."/>
            <person name="Kirk R."/>
            <person name="Chen X."/>
            <person name="Wood M."/>
            <person name="Montefiori M."/>
            <person name="Brummell D.A."/>
            <person name="Schwinn K.E."/>
            <person name="Catanach A."/>
            <person name="Fullerton C."/>
            <person name="Li D."/>
            <person name="Meiyalaghan S."/>
            <person name="Nieuwenhuizen N."/>
            <person name="Read N."/>
            <person name="Prakash R."/>
            <person name="Hunter D."/>
            <person name="Zhang H."/>
            <person name="McKenzie M."/>
            <person name="Knabel M."/>
            <person name="Harris A."/>
            <person name="Allan A.C."/>
            <person name="Gleave A."/>
            <person name="Chen A."/>
            <person name="Janssen B.J."/>
            <person name="Plunkett B."/>
            <person name="Ampomah-Dwamena C."/>
            <person name="Voogd C."/>
            <person name="Leif D."/>
            <person name="Lafferty D."/>
            <person name="Souleyre E.J.F."/>
            <person name="Varkonyi-Gasic E."/>
            <person name="Gambi F."/>
            <person name="Hanley J."/>
            <person name="Yao J.L."/>
            <person name="Cheung J."/>
            <person name="David K.M."/>
            <person name="Warren B."/>
            <person name="Marsh K."/>
            <person name="Snowden K.C."/>
            <person name="Lin-Wang K."/>
            <person name="Brian L."/>
            <person name="Martinez-Sanchez M."/>
            <person name="Wang M."/>
            <person name="Ileperuma N."/>
            <person name="Macnee N."/>
            <person name="Campin R."/>
            <person name="McAtee P."/>
            <person name="Drummond R.S.M."/>
            <person name="Espley R.V."/>
            <person name="Ireland H.S."/>
            <person name="Wu R."/>
            <person name="Atkinson R.G."/>
            <person name="Karunairetnam S."/>
            <person name="Bulley S."/>
            <person name="Chunkath S."/>
            <person name="Hanley Z."/>
            <person name="Storey R."/>
            <person name="Thrimawithana A.H."/>
            <person name="Thomson S."/>
            <person name="David C."/>
            <person name="Testolin R."/>
            <person name="Huang H."/>
            <person name="Hellens R.P."/>
            <person name="Schaffer R.J."/>
        </authorList>
    </citation>
    <scope>NUCLEOTIDE SEQUENCE [LARGE SCALE GENOMIC DNA]</scope>
    <source>
        <strain evidence="9">cv. Red5</strain>
    </source>
</reference>
<dbReference type="Pfam" id="PF02798">
    <property type="entry name" value="GST_N"/>
    <property type="match status" value="1"/>
</dbReference>